<comment type="catalytic activity">
    <reaction evidence="5 8">
        <text>S-formylglutathione + H2O = formate + glutathione + H(+)</text>
        <dbReference type="Rhea" id="RHEA:14961"/>
        <dbReference type="ChEBI" id="CHEBI:15377"/>
        <dbReference type="ChEBI" id="CHEBI:15378"/>
        <dbReference type="ChEBI" id="CHEBI:15740"/>
        <dbReference type="ChEBI" id="CHEBI:57688"/>
        <dbReference type="ChEBI" id="CHEBI:57925"/>
        <dbReference type="EC" id="3.1.2.12"/>
    </reaction>
</comment>
<dbReference type="InterPro" id="IPR029058">
    <property type="entry name" value="AB_hydrolase_fold"/>
</dbReference>
<reference evidence="9 10" key="1">
    <citation type="submission" date="2018-04" db="EMBL/GenBank/DDBJ databases">
        <title>Altererythrobacter sp. HME9302 genome sequencing and assembly.</title>
        <authorList>
            <person name="Kang H."/>
            <person name="Kim H."/>
            <person name="Joh K."/>
        </authorList>
    </citation>
    <scope>NUCLEOTIDE SEQUENCE [LARGE SCALE GENOMIC DNA]</scope>
    <source>
        <strain evidence="9 10">HME9302</strain>
    </source>
</reference>
<dbReference type="InterPro" id="IPR014186">
    <property type="entry name" value="S-formylglutathione_hydrol"/>
</dbReference>
<dbReference type="SUPFAM" id="SSF53474">
    <property type="entry name" value="alpha/beta-Hydrolases"/>
    <property type="match status" value="1"/>
</dbReference>
<evidence type="ECO:0000256" key="1">
    <source>
        <dbReference type="ARBA" id="ARBA00005622"/>
    </source>
</evidence>
<dbReference type="FunFam" id="3.40.50.1820:FF:000002">
    <property type="entry name" value="S-formylglutathione hydrolase"/>
    <property type="match status" value="1"/>
</dbReference>
<dbReference type="GO" id="GO:0046294">
    <property type="term" value="P:formaldehyde catabolic process"/>
    <property type="evidence" value="ECO:0007669"/>
    <property type="project" value="InterPro"/>
</dbReference>
<dbReference type="Pfam" id="PF00756">
    <property type="entry name" value="Esterase"/>
    <property type="match status" value="1"/>
</dbReference>
<feature type="active site" description="Charge relay system" evidence="7">
    <location>
        <position position="147"/>
    </location>
</feature>
<dbReference type="PANTHER" id="PTHR10061">
    <property type="entry name" value="S-FORMYLGLUTATHIONE HYDROLASE"/>
    <property type="match status" value="1"/>
</dbReference>
<dbReference type="PANTHER" id="PTHR10061:SF0">
    <property type="entry name" value="S-FORMYLGLUTATHIONE HYDROLASE"/>
    <property type="match status" value="1"/>
</dbReference>
<evidence type="ECO:0000256" key="3">
    <source>
        <dbReference type="ARBA" id="ARBA00022487"/>
    </source>
</evidence>
<name>A0A369QDX9_9SPHN</name>
<evidence type="ECO:0000256" key="5">
    <source>
        <dbReference type="ARBA" id="ARBA00047590"/>
    </source>
</evidence>
<gene>
    <name evidence="9" type="primary">frmB</name>
    <name evidence="9" type="ORF">HME9302_01696</name>
</gene>
<dbReference type="OrthoDB" id="9782200at2"/>
<comment type="caution">
    <text evidence="9">The sequence shown here is derived from an EMBL/GenBank/DDBJ whole genome shotgun (WGS) entry which is preliminary data.</text>
</comment>
<dbReference type="Proteomes" id="UP000253727">
    <property type="component" value="Unassembled WGS sequence"/>
</dbReference>
<feature type="active site" description="Charge relay system" evidence="7">
    <location>
        <position position="256"/>
    </location>
</feature>
<evidence type="ECO:0000256" key="7">
    <source>
        <dbReference type="PIRSR" id="PIRSR614186-1"/>
    </source>
</evidence>
<evidence type="ECO:0000256" key="2">
    <source>
        <dbReference type="ARBA" id="ARBA00012479"/>
    </source>
</evidence>
<proteinExistence type="inferred from homology"/>
<dbReference type="RefSeq" id="WP_115366638.1">
    <property type="nucleotide sequence ID" value="NZ_QBKA01000002.1"/>
</dbReference>
<evidence type="ECO:0000256" key="6">
    <source>
        <dbReference type="NCBIfam" id="TIGR02821"/>
    </source>
</evidence>
<evidence type="ECO:0000256" key="4">
    <source>
        <dbReference type="ARBA" id="ARBA00022801"/>
    </source>
</evidence>
<dbReference type="EMBL" id="QBKA01000002">
    <property type="protein sequence ID" value="RDC60488.1"/>
    <property type="molecule type" value="Genomic_DNA"/>
</dbReference>
<keyword evidence="10" id="KW-1185">Reference proteome</keyword>
<comment type="similarity">
    <text evidence="1 8">Belongs to the esterase D family.</text>
</comment>
<accession>A0A369QDX9</accession>
<protein>
    <recommendedName>
        <fullName evidence="2 6">S-formylglutathione hydrolase</fullName>
        <ecNumber evidence="2 6">3.1.2.12</ecNumber>
    </recommendedName>
</protein>
<dbReference type="InterPro" id="IPR000801">
    <property type="entry name" value="Esterase-like"/>
</dbReference>
<dbReference type="Gene3D" id="3.40.50.1820">
    <property type="entry name" value="alpha/beta hydrolase"/>
    <property type="match status" value="1"/>
</dbReference>
<feature type="active site" description="Charge relay system" evidence="7">
    <location>
        <position position="223"/>
    </location>
</feature>
<evidence type="ECO:0000256" key="8">
    <source>
        <dbReference type="RuleBase" id="RU363068"/>
    </source>
</evidence>
<dbReference type="GO" id="GO:0018738">
    <property type="term" value="F:S-formylglutathione hydrolase activity"/>
    <property type="evidence" value="ECO:0007669"/>
    <property type="project" value="UniProtKB-UniRule"/>
</dbReference>
<dbReference type="GO" id="GO:0005829">
    <property type="term" value="C:cytosol"/>
    <property type="evidence" value="ECO:0007669"/>
    <property type="project" value="TreeGrafter"/>
</dbReference>
<sequence length="278" mass="30678">METVSEARSHGGVQGVYRHASEATGTEMRFSVFVPPHEDGAKLPVLWYLSGLTCTHENVTDKGEYRAACAKHGIIFVAPDTSPRGDDVPDAEDEYDFGTGAGFYLDATEEPWAEHYNMRDYVTSELCELVGEEFPVDLDRQGITGHSMGGHGALTIGLRNPGRYRSISAFAPICAPSRVPWGQKAFSRYLGEDRAAWEEYDAVALIESGARPAQLLIDQGTADQFLEEQLSTALLRDVCEDAGINAAIRMQEGYDHSYHFISTFMADHIGWHAKRLKG</sequence>
<dbReference type="NCBIfam" id="TIGR02821">
    <property type="entry name" value="fghA_ester_D"/>
    <property type="match status" value="1"/>
</dbReference>
<evidence type="ECO:0000313" key="9">
    <source>
        <dbReference type="EMBL" id="RDC60488.1"/>
    </source>
</evidence>
<organism evidence="9 10">
    <name type="scientific">Alteripontixanthobacter maritimus</name>
    <dbReference type="NCBI Taxonomy" id="2161824"/>
    <lineage>
        <taxon>Bacteria</taxon>
        <taxon>Pseudomonadati</taxon>
        <taxon>Pseudomonadota</taxon>
        <taxon>Alphaproteobacteria</taxon>
        <taxon>Sphingomonadales</taxon>
        <taxon>Erythrobacteraceae</taxon>
        <taxon>Alteripontixanthobacter</taxon>
    </lineage>
</organism>
<keyword evidence="3 8" id="KW-0719">Serine esterase</keyword>
<dbReference type="EC" id="3.1.2.12" evidence="2 6"/>
<evidence type="ECO:0000313" key="10">
    <source>
        <dbReference type="Proteomes" id="UP000253727"/>
    </source>
</evidence>
<dbReference type="GO" id="GO:0052689">
    <property type="term" value="F:carboxylic ester hydrolase activity"/>
    <property type="evidence" value="ECO:0007669"/>
    <property type="project" value="UniProtKB-KW"/>
</dbReference>
<keyword evidence="4 8" id="KW-0378">Hydrolase</keyword>
<comment type="function">
    <text evidence="8">Serine hydrolase involved in the detoxification of formaldehyde.</text>
</comment>
<dbReference type="AlphaFoldDB" id="A0A369QDX9"/>